<evidence type="ECO:0000256" key="5">
    <source>
        <dbReference type="ARBA" id="ARBA00023015"/>
    </source>
</evidence>
<dbReference type="GO" id="GO:0006879">
    <property type="term" value="P:intracellular iron ion homeostasis"/>
    <property type="evidence" value="ECO:0007669"/>
    <property type="project" value="TreeGrafter"/>
</dbReference>
<dbReference type="GO" id="GO:0000981">
    <property type="term" value="F:DNA-binding transcription factor activity, RNA polymerase II-specific"/>
    <property type="evidence" value="ECO:0007669"/>
    <property type="project" value="TreeGrafter"/>
</dbReference>
<reference evidence="10 11" key="1">
    <citation type="submission" date="2016-03" db="EMBL/GenBank/DDBJ databases">
        <title>Fine-scale spatial genetic structure of a fungal parasite of coffee scale insects.</title>
        <authorList>
            <person name="Jackson D."/>
            <person name="Zemenick K.A."/>
            <person name="Malloure B."/>
            <person name="Quandt C.A."/>
            <person name="James T.Y."/>
        </authorList>
    </citation>
    <scope>NUCLEOTIDE SEQUENCE [LARGE SCALE GENOMIC DNA]</scope>
    <source>
        <strain evidence="10 11">UM487</strain>
    </source>
</reference>
<dbReference type="AlphaFoldDB" id="A0A179I2D8"/>
<dbReference type="SMART" id="SM01090">
    <property type="entry name" value="Copper-fist"/>
    <property type="match status" value="1"/>
</dbReference>
<keyword evidence="3" id="KW-0862">Zinc</keyword>
<dbReference type="GO" id="GO:0006878">
    <property type="term" value="P:intracellular copper ion homeostasis"/>
    <property type="evidence" value="ECO:0007669"/>
    <property type="project" value="TreeGrafter"/>
</dbReference>
<organism evidence="10 11">
    <name type="scientific">Cordyceps confragosa</name>
    <name type="common">Lecanicillium lecanii</name>
    <dbReference type="NCBI Taxonomy" id="2714763"/>
    <lineage>
        <taxon>Eukaryota</taxon>
        <taxon>Fungi</taxon>
        <taxon>Dikarya</taxon>
        <taxon>Ascomycota</taxon>
        <taxon>Pezizomycotina</taxon>
        <taxon>Sordariomycetes</taxon>
        <taxon>Hypocreomycetidae</taxon>
        <taxon>Hypocreales</taxon>
        <taxon>Cordycipitaceae</taxon>
        <taxon>Akanthomyces</taxon>
    </lineage>
</organism>
<dbReference type="InterPro" id="IPR051763">
    <property type="entry name" value="Copper_Homeo_Regul"/>
</dbReference>
<comment type="subcellular location">
    <subcellularLocation>
        <location evidence="1">Nucleus</location>
    </subcellularLocation>
</comment>
<dbReference type="Pfam" id="PF00649">
    <property type="entry name" value="Copper-fist"/>
    <property type="match status" value="1"/>
</dbReference>
<evidence type="ECO:0000256" key="1">
    <source>
        <dbReference type="ARBA" id="ARBA00004123"/>
    </source>
</evidence>
<evidence type="ECO:0000259" key="9">
    <source>
        <dbReference type="PROSITE" id="PS50073"/>
    </source>
</evidence>
<evidence type="ECO:0000256" key="3">
    <source>
        <dbReference type="ARBA" id="ARBA00022833"/>
    </source>
</evidence>
<dbReference type="SUPFAM" id="SSF57879">
    <property type="entry name" value="Zinc domain conserved in yeast copper-regulated transcription factors"/>
    <property type="match status" value="1"/>
</dbReference>
<accession>A0A179I2D8</accession>
<evidence type="ECO:0000256" key="6">
    <source>
        <dbReference type="ARBA" id="ARBA00023163"/>
    </source>
</evidence>
<dbReference type="FunFam" id="3.90.430.10:FF:000001">
    <property type="entry name" value="Copper fist DNA-binding protein"/>
    <property type="match status" value="1"/>
</dbReference>
<keyword evidence="6" id="KW-0804">Transcription</keyword>
<dbReference type="InterPro" id="IPR001083">
    <property type="entry name" value="Cu_fist_DNA-bd_dom"/>
</dbReference>
<feature type="region of interest" description="Disordered" evidence="8">
    <location>
        <begin position="297"/>
        <end position="321"/>
    </location>
</feature>
<evidence type="ECO:0000313" key="10">
    <source>
        <dbReference type="EMBL" id="OAQ95743.1"/>
    </source>
</evidence>
<dbReference type="OrthoDB" id="5600085at2759"/>
<dbReference type="OMA" id="DGETYAC"/>
<name>A0A179I2D8_CORDF</name>
<evidence type="ECO:0000256" key="8">
    <source>
        <dbReference type="SAM" id="MobiDB-lite"/>
    </source>
</evidence>
<dbReference type="EMBL" id="LUKN01004631">
    <property type="protein sequence ID" value="OAQ95743.1"/>
    <property type="molecule type" value="Genomic_DNA"/>
</dbReference>
<dbReference type="PRINTS" id="PR00617">
    <property type="entry name" value="COPPERFIST"/>
</dbReference>
<dbReference type="Gene3D" id="3.90.430.10">
    <property type="entry name" value="Copper fist DNA-binding domain"/>
    <property type="match status" value="1"/>
</dbReference>
<dbReference type="PANTHER" id="PTHR28088:SF9">
    <property type="entry name" value="TRANSCRIPTION FACTOR GRISEA, PUTATIVE (AFU_ORTHOLOGUE AFUA_1G13190)-RELATED"/>
    <property type="match status" value="1"/>
</dbReference>
<dbReference type="Proteomes" id="UP000243081">
    <property type="component" value="Unassembled WGS sequence"/>
</dbReference>
<keyword evidence="5" id="KW-0805">Transcription regulation</keyword>
<keyword evidence="2" id="KW-0479">Metal-binding</keyword>
<evidence type="ECO:0000256" key="4">
    <source>
        <dbReference type="ARBA" id="ARBA00023008"/>
    </source>
</evidence>
<dbReference type="SMART" id="SM00412">
    <property type="entry name" value="Cu_FIST"/>
    <property type="match status" value="1"/>
</dbReference>
<keyword evidence="7" id="KW-0539">Nucleus</keyword>
<dbReference type="GO" id="GO:0005634">
    <property type="term" value="C:nucleus"/>
    <property type="evidence" value="ECO:0007669"/>
    <property type="project" value="UniProtKB-SubCell"/>
</dbReference>
<keyword evidence="4" id="KW-0186">Copper</keyword>
<evidence type="ECO:0000256" key="7">
    <source>
        <dbReference type="ARBA" id="ARBA00023242"/>
    </source>
</evidence>
<dbReference type="GO" id="GO:0045944">
    <property type="term" value="P:positive regulation of transcription by RNA polymerase II"/>
    <property type="evidence" value="ECO:0007669"/>
    <property type="project" value="TreeGrafter"/>
</dbReference>
<protein>
    <recommendedName>
        <fullName evidence="9">Copper-fist domain-containing protein</fullName>
    </recommendedName>
</protein>
<evidence type="ECO:0000256" key="2">
    <source>
        <dbReference type="ARBA" id="ARBA00022723"/>
    </source>
</evidence>
<gene>
    <name evidence="10" type="ORF">LLEC1_04149</name>
</gene>
<proteinExistence type="predicted"/>
<sequence length="321" mass="34060">MIIDGETYACEGCIRGHRSRSCQHNDRPLQHIKAKGRPVSQCNHCRSERKNRSAHVKCQCGKRASEGGSGKAKFLPIRAPRSFFADEVCVIVDCGCFSGQKCRCATKKSPKQEPTKLSDMSDQISELASPASMLAMTSPAQLSSAGTDFQWSDAATPASNFPSLDGLAQFDPDAWISSPQLDSSMGFGGGGGGGGSMDQSATLAAIPATELESGSGLFSSTYQQQQFPTGIPDLANMNEWPVLDDEATKQLLAIMDTSADADLNGFNASVLGLMEANQNADPTFELGLSPEQQQWLPHPAPSNAKPTCDSKQEKGCGPCCG</sequence>
<dbReference type="GO" id="GO:0000978">
    <property type="term" value="F:RNA polymerase II cis-regulatory region sequence-specific DNA binding"/>
    <property type="evidence" value="ECO:0007669"/>
    <property type="project" value="TreeGrafter"/>
</dbReference>
<dbReference type="InterPro" id="IPR036395">
    <property type="entry name" value="Cu_fist_DNA-bd_dom_sf"/>
</dbReference>
<dbReference type="GO" id="GO:0005507">
    <property type="term" value="F:copper ion binding"/>
    <property type="evidence" value="ECO:0007669"/>
    <property type="project" value="InterPro"/>
</dbReference>
<comment type="caution">
    <text evidence="10">The sequence shown here is derived from an EMBL/GenBank/DDBJ whole genome shotgun (WGS) entry which is preliminary data.</text>
</comment>
<dbReference type="PANTHER" id="PTHR28088">
    <property type="entry name" value="TRANSCRIPTIONAL ACTIVATOR HAA1-RELATED"/>
    <property type="match status" value="1"/>
</dbReference>
<keyword evidence="11" id="KW-1185">Reference proteome</keyword>
<evidence type="ECO:0000313" key="11">
    <source>
        <dbReference type="Proteomes" id="UP000243081"/>
    </source>
</evidence>
<feature type="domain" description="Copper-fist" evidence="9">
    <location>
        <begin position="1"/>
        <end position="39"/>
    </location>
</feature>
<dbReference type="PROSITE" id="PS50073">
    <property type="entry name" value="COPPER_FIST_2"/>
    <property type="match status" value="1"/>
</dbReference>